<dbReference type="Proteomes" id="UP000284777">
    <property type="component" value="Unassembled WGS sequence"/>
</dbReference>
<reference evidence="1" key="2">
    <citation type="submission" date="2016-01" db="EMBL/GenBank/DDBJ databases">
        <authorList>
            <person name="McClelland M."/>
            <person name="Jain A."/>
            <person name="Saraogi P."/>
            <person name="Mendelson R."/>
            <person name="Westerman R."/>
            <person name="SanMiguel P."/>
            <person name="Csonka L."/>
        </authorList>
    </citation>
    <scope>NUCLEOTIDE SEQUENCE</scope>
    <source>
        <strain evidence="1">CL09T03C01</strain>
    </source>
</reference>
<evidence type="ECO:0000313" key="12">
    <source>
        <dbReference type="Proteomes" id="UP000283762"/>
    </source>
</evidence>
<proteinExistence type="predicted"/>
<evidence type="ECO:0000313" key="1">
    <source>
        <dbReference type="EMBL" id="KWR55168.1"/>
    </source>
</evidence>
<comment type="caution">
    <text evidence="1">The sequence shown here is derived from an EMBL/GenBank/DDBJ whole genome shotgun (WGS) entry which is preliminary data.</text>
</comment>
<keyword evidence="9" id="KW-1185">Reference proteome</keyword>
<evidence type="ECO:0000313" key="3">
    <source>
        <dbReference type="EMBL" id="RGR13466.1"/>
    </source>
</evidence>
<dbReference type="Proteomes" id="UP000283762">
    <property type="component" value="Unassembled WGS sequence"/>
</dbReference>
<dbReference type="EMBL" id="QSSV01000016">
    <property type="protein sequence ID" value="RGM11540.1"/>
    <property type="molecule type" value="Genomic_DNA"/>
</dbReference>
<dbReference type="Proteomes" id="UP000261223">
    <property type="component" value="Unassembled WGS sequence"/>
</dbReference>
<evidence type="ECO:0000313" key="7">
    <source>
        <dbReference type="EMBL" id="RHF75637.1"/>
    </source>
</evidence>
<evidence type="ECO:0000313" key="4">
    <source>
        <dbReference type="EMBL" id="RGR27325.1"/>
    </source>
</evidence>
<reference evidence="10 11" key="3">
    <citation type="submission" date="2018-08" db="EMBL/GenBank/DDBJ databases">
        <title>A genome reference for cultivated species of the human gut microbiota.</title>
        <authorList>
            <person name="Zou Y."/>
            <person name="Xue W."/>
            <person name="Luo G."/>
        </authorList>
    </citation>
    <scope>NUCLEOTIDE SEQUENCE [LARGE SCALE GENOMIC DNA]</scope>
    <source>
        <strain evidence="5 15">AF05-4</strain>
        <strain evidence="4 13">AF25-6</strain>
        <strain evidence="3 11">AF26-20BH</strain>
        <strain evidence="8 14">AF35-20</strain>
        <strain evidence="7 12">AM25-16</strain>
        <strain evidence="6 16">AM36-9BH</strain>
        <strain evidence="2 10">TF03-6</strain>
    </source>
</reference>
<dbReference type="EMBL" id="QRHJ01000021">
    <property type="protein sequence ID" value="RHF75637.1"/>
    <property type="molecule type" value="Genomic_DNA"/>
</dbReference>
<dbReference type="Proteomes" id="UP000285305">
    <property type="component" value="Unassembled WGS sequence"/>
</dbReference>
<evidence type="ECO:0000313" key="10">
    <source>
        <dbReference type="Proteomes" id="UP000261223"/>
    </source>
</evidence>
<evidence type="ECO:0000313" key="9">
    <source>
        <dbReference type="Proteomes" id="UP000056419"/>
    </source>
</evidence>
<dbReference type="EMBL" id="QRUB01000010">
    <property type="protein sequence ID" value="RGR27325.1"/>
    <property type="molecule type" value="Genomic_DNA"/>
</dbReference>
<dbReference type="Proteomes" id="UP000284161">
    <property type="component" value="Unassembled WGS sequence"/>
</dbReference>
<gene>
    <name evidence="1" type="ORF">AA415_01616</name>
    <name evidence="7" type="ORF">DW668_09005</name>
    <name evidence="6" type="ORF">DW853_13305</name>
    <name evidence="5" type="ORF">DWV41_03210</name>
    <name evidence="4" type="ORF">DWY58_11390</name>
    <name evidence="3" type="ORF">DWY65_09040</name>
    <name evidence="8" type="ORF">DWZ78_04875</name>
    <name evidence="2" type="ORF">DXC34_12550</name>
</gene>
<accession>A0A120A2H4</accession>
<dbReference type="PATRIC" id="fig|46506.5.peg.1722"/>
<protein>
    <submittedName>
        <fullName evidence="1">Uncharacterized protein</fullName>
    </submittedName>
</protein>
<dbReference type="Proteomes" id="UP000056419">
    <property type="component" value="Unassembled WGS sequence"/>
</dbReference>
<evidence type="ECO:0000313" key="8">
    <source>
        <dbReference type="EMBL" id="RHM21244.1"/>
    </source>
</evidence>
<evidence type="ECO:0000313" key="11">
    <source>
        <dbReference type="Proteomes" id="UP000283310"/>
    </source>
</evidence>
<dbReference type="EMBL" id="LRGC01000006">
    <property type="protein sequence ID" value="KWR55168.1"/>
    <property type="molecule type" value="Genomic_DNA"/>
</dbReference>
<organism evidence="1 9">
    <name type="scientific">Bacteroides stercoris</name>
    <dbReference type="NCBI Taxonomy" id="46506"/>
    <lineage>
        <taxon>Bacteria</taxon>
        <taxon>Pseudomonadati</taxon>
        <taxon>Bacteroidota</taxon>
        <taxon>Bacteroidia</taxon>
        <taxon>Bacteroidales</taxon>
        <taxon>Bacteroidaceae</taxon>
        <taxon>Bacteroides</taxon>
    </lineage>
</organism>
<name>A0A120A2H4_BACSE</name>
<dbReference type="AlphaFoldDB" id="A0A120A2H4"/>
<evidence type="ECO:0000313" key="13">
    <source>
        <dbReference type="Proteomes" id="UP000284161"/>
    </source>
</evidence>
<evidence type="ECO:0000313" key="14">
    <source>
        <dbReference type="Proteomes" id="UP000284604"/>
    </source>
</evidence>
<evidence type="ECO:0000313" key="15">
    <source>
        <dbReference type="Proteomes" id="UP000284777"/>
    </source>
</evidence>
<evidence type="ECO:0000313" key="2">
    <source>
        <dbReference type="EMBL" id="RGM11540.1"/>
    </source>
</evidence>
<dbReference type="EMBL" id="QSHQ01000030">
    <property type="protein sequence ID" value="RHC27507.1"/>
    <property type="molecule type" value="Genomic_DNA"/>
</dbReference>
<dbReference type="EMBL" id="QRPN01000003">
    <property type="protein sequence ID" value="RHM21244.1"/>
    <property type="molecule type" value="Genomic_DNA"/>
</dbReference>
<evidence type="ECO:0000313" key="5">
    <source>
        <dbReference type="EMBL" id="RGW99838.1"/>
    </source>
</evidence>
<dbReference type="Proteomes" id="UP000283310">
    <property type="component" value="Unassembled WGS sequence"/>
</dbReference>
<dbReference type="EMBL" id="QSBD01000003">
    <property type="protein sequence ID" value="RGW99838.1"/>
    <property type="molecule type" value="Genomic_DNA"/>
</dbReference>
<dbReference type="Proteomes" id="UP000284604">
    <property type="component" value="Unassembled WGS sequence"/>
</dbReference>
<reference evidence="1 9" key="1">
    <citation type="journal article" date="2016" name="BMC Genomics">
        <title>Type VI secretion systems of human gut Bacteroidales segregate into three genetic architectures, two of which are contained on mobile genetic elements.</title>
        <authorList>
            <person name="Coyne M.J."/>
            <person name="Roelofs K.G."/>
            <person name="Comstock L.E."/>
        </authorList>
    </citation>
    <scope>NUCLEOTIDE SEQUENCE [LARGE SCALE GENOMIC DNA]</scope>
    <source>
        <strain evidence="1 9">CL09T03C01</strain>
    </source>
</reference>
<evidence type="ECO:0000313" key="16">
    <source>
        <dbReference type="Proteomes" id="UP000285305"/>
    </source>
</evidence>
<dbReference type="EMBL" id="QRTW01000013">
    <property type="protein sequence ID" value="RGR13466.1"/>
    <property type="molecule type" value="Genomic_DNA"/>
</dbReference>
<evidence type="ECO:0000313" key="6">
    <source>
        <dbReference type="EMBL" id="RHC27507.1"/>
    </source>
</evidence>
<sequence>MFNRFPKRGKQKKKTIMKKNANEIFMLQYRIKRYQAMGNGTMCQTLNGKLQKLLAKQAAMTM</sequence>